<feature type="domain" description="RanBP2-type" evidence="5">
    <location>
        <begin position="14"/>
        <end position="33"/>
    </location>
</feature>
<dbReference type="GO" id="GO:0071797">
    <property type="term" value="C:LUBAC complex"/>
    <property type="evidence" value="ECO:0007669"/>
    <property type="project" value="InterPro"/>
</dbReference>
<dbReference type="Pfam" id="PF16678">
    <property type="entry name" value="UBA_HOIP"/>
    <property type="match status" value="1"/>
</dbReference>
<dbReference type="PANTHER" id="PTHR16004:SF3">
    <property type="entry name" value="E3 UBIQUITIN-PROTEIN LIGASE RNF31"/>
    <property type="match status" value="1"/>
</dbReference>
<evidence type="ECO:0000256" key="3">
    <source>
        <dbReference type="ARBA" id="ARBA00022833"/>
    </source>
</evidence>
<dbReference type="SMART" id="SM00547">
    <property type="entry name" value="ZnF_RBZ"/>
    <property type="match status" value="1"/>
</dbReference>
<comment type="caution">
    <text evidence="6">The sequence shown here is derived from an EMBL/GenBank/DDBJ whole genome shotgun (WGS) entry which is preliminary data.</text>
</comment>
<evidence type="ECO:0000313" key="7">
    <source>
        <dbReference type="Proteomes" id="UP000564784"/>
    </source>
</evidence>
<evidence type="ECO:0000256" key="4">
    <source>
        <dbReference type="SAM" id="MobiDB-lite"/>
    </source>
</evidence>
<reference evidence="6 7" key="1">
    <citation type="submission" date="2019-09" db="EMBL/GenBank/DDBJ databases">
        <title>Bird 10,000 Genomes (B10K) Project - Family phase.</title>
        <authorList>
            <person name="Zhang G."/>
        </authorList>
    </citation>
    <scope>NUCLEOTIDE SEQUENCE [LARGE SCALE GENOMIC DNA]</scope>
    <source>
        <strain evidence="6">OUT-0011</strain>
        <tissue evidence="6">Muscle</tissue>
    </source>
</reference>
<evidence type="ECO:0000259" key="5">
    <source>
        <dbReference type="PROSITE" id="PS01358"/>
    </source>
</evidence>
<accession>A0A7K7III1</accession>
<dbReference type="InterPro" id="IPR026254">
    <property type="entry name" value="RNF31-like"/>
</dbReference>
<dbReference type="GO" id="GO:0008270">
    <property type="term" value="F:zinc ion binding"/>
    <property type="evidence" value="ECO:0007669"/>
    <property type="project" value="UniProtKB-KW"/>
</dbReference>
<proteinExistence type="predicted"/>
<dbReference type="EMBL" id="VZSM01002100">
    <property type="protein sequence ID" value="NWY94007.1"/>
    <property type="molecule type" value="Genomic_DNA"/>
</dbReference>
<dbReference type="SUPFAM" id="SSF90209">
    <property type="entry name" value="Ran binding protein zinc finger-like"/>
    <property type="match status" value="1"/>
</dbReference>
<feature type="region of interest" description="Disordered" evidence="4">
    <location>
        <begin position="105"/>
        <end position="173"/>
    </location>
</feature>
<name>A0A7K7III1_LOXCU</name>
<dbReference type="Proteomes" id="UP000564784">
    <property type="component" value="Unassembled WGS sequence"/>
</dbReference>
<protein>
    <submittedName>
        <fullName evidence="6">RNF31 ligase</fullName>
    </submittedName>
</protein>
<dbReference type="GO" id="GO:0036435">
    <property type="term" value="F:K48-linked polyubiquitin modification-dependent protein binding"/>
    <property type="evidence" value="ECO:0007669"/>
    <property type="project" value="TreeGrafter"/>
</dbReference>
<dbReference type="GO" id="GO:0016874">
    <property type="term" value="F:ligase activity"/>
    <property type="evidence" value="ECO:0007669"/>
    <property type="project" value="UniProtKB-KW"/>
</dbReference>
<keyword evidence="3" id="KW-0862">Zinc</keyword>
<dbReference type="Gene3D" id="2.30.30.380">
    <property type="entry name" value="Zn-finger domain of Sec23/24"/>
    <property type="match status" value="1"/>
</dbReference>
<dbReference type="Gene3D" id="1.10.8.10">
    <property type="entry name" value="DNA helicase RuvA subunit, C-terminal domain"/>
    <property type="match status" value="1"/>
</dbReference>
<dbReference type="GO" id="GO:0070530">
    <property type="term" value="F:K63-linked polyubiquitin modification-dependent protein binding"/>
    <property type="evidence" value="ECO:0007669"/>
    <property type="project" value="TreeGrafter"/>
</dbReference>
<dbReference type="GO" id="GO:1990450">
    <property type="term" value="F:linear polyubiquitin binding"/>
    <property type="evidence" value="ECO:0007669"/>
    <property type="project" value="TreeGrafter"/>
</dbReference>
<gene>
    <name evidence="6" type="primary">Rnf31</name>
    <name evidence="6" type="ORF">LOXCUR_R15539</name>
</gene>
<evidence type="ECO:0000256" key="1">
    <source>
        <dbReference type="ARBA" id="ARBA00022723"/>
    </source>
</evidence>
<organism evidence="6 7">
    <name type="scientific">Loxia curvirostra</name>
    <name type="common">Red crossbill</name>
    <dbReference type="NCBI Taxonomy" id="64802"/>
    <lineage>
        <taxon>Eukaryota</taxon>
        <taxon>Metazoa</taxon>
        <taxon>Chordata</taxon>
        <taxon>Craniata</taxon>
        <taxon>Vertebrata</taxon>
        <taxon>Euteleostomi</taxon>
        <taxon>Archelosauria</taxon>
        <taxon>Archosauria</taxon>
        <taxon>Dinosauria</taxon>
        <taxon>Saurischia</taxon>
        <taxon>Theropoda</taxon>
        <taxon>Coelurosauria</taxon>
        <taxon>Aves</taxon>
        <taxon>Neognathae</taxon>
        <taxon>Neoaves</taxon>
        <taxon>Telluraves</taxon>
        <taxon>Australaves</taxon>
        <taxon>Passeriformes</taxon>
        <taxon>Passeroidea</taxon>
        <taxon>Fringillidae</taxon>
        <taxon>Carduelinae</taxon>
        <taxon>Loxia</taxon>
    </lineage>
</organism>
<feature type="compositionally biased region" description="Polar residues" evidence="4">
    <location>
        <begin position="105"/>
        <end position="146"/>
    </location>
</feature>
<dbReference type="OrthoDB" id="9978677at2759"/>
<feature type="non-terminal residue" evidence="6">
    <location>
        <position position="1"/>
    </location>
</feature>
<dbReference type="PANTHER" id="PTHR16004">
    <property type="entry name" value="RING FINGER PROTEIN 31-RELATED"/>
    <property type="match status" value="1"/>
</dbReference>
<keyword evidence="6" id="KW-0436">Ligase</keyword>
<evidence type="ECO:0000256" key="2">
    <source>
        <dbReference type="ARBA" id="ARBA00022771"/>
    </source>
</evidence>
<evidence type="ECO:0000313" key="6">
    <source>
        <dbReference type="EMBL" id="NWY94007.1"/>
    </source>
</evidence>
<dbReference type="InterPro" id="IPR036443">
    <property type="entry name" value="Znf_RanBP2_sf"/>
</dbReference>
<dbReference type="GO" id="GO:0097039">
    <property type="term" value="P:protein linear polyubiquitination"/>
    <property type="evidence" value="ECO:0007669"/>
    <property type="project" value="TreeGrafter"/>
</dbReference>
<dbReference type="PROSITE" id="PS01358">
    <property type="entry name" value="ZF_RANBP2_1"/>
    <property type="match status" value="1"/>
</dbReference>
<keyword evidence="7" id="KW-1185">Reference proteome</keyword>
<dbReference type="InterPro" id="IPR001876">
    <property type="entry name" value="Znf_RanBP2"/>
</dbReference>
<dbReference type="InterPro" id="IPR032065">
    <property type="entry name" value="RNF31-UBA"/>
</dbReference>
<keyword evidence="1" id="KW-0479">Metal-binding</keyword>
<dbReference type="AlphaFoldDB" id="A0A7K7III1"/>
<dbReference type="GO" id="GO:0061630">
    <property type="term" value="F:ubiquitin protein ligase activity"/>
    <property type="evidence" value="ECO:0007669"/>
    <property type="project" value="TreeGrafter"/>
</dbReference>
<keyword evidence="2" id="KW-0863">Zinc-finger</keyword>
<feature type="region of interest" description="Disordered" evidence="4">
    <location>
        <begin position="194"/>
        <end position="225"/>
    </location>
</feature>
<feature type="non-terminal residue" evidence="6">
    <location>
        <position position="326"/>
    </location>
</feature>
<sequence>ISIGQASPAPSELWPCPRCTFLNRGHAHQCEMCGADHAPLDDVTSGAIPPTNRIVGVTSGFDPASSGGILSTSGSGSAVSGVAKSTSGMTAITSGSGNATFGNAESSSGVTKATSGNGVSTSGFEKSTSGFGKSTSVAGKSTSGVEDSTGGVANGTSGCAEVTSGGGPAPSRDALRQRKLLEDGRRLVELVRAAESQGLPPESLGPAPFSTLPEPSGPAPNPESQIRHFRSRLRGVLKALLEAGLEEKEGGASLGPFSLAEAAWAWLEGEGQLERARRALIGRRKQQLRLLSSLGFPDPAPAGAALQRHRGSQWEALCELQRLRLR</sequence>